<organism evidence="3 4">
    <name type="scientific">Vineibacter terrae</name>
    <dbReference type="NCBI Taxonomy" id="2586908"/>
    <lineage>
        <taxon>Bacteria</taxon>
        <taxon>Pseudomonadati</taxon>
        <taxon>Pseudomonadota</taxon>
        <taxon>Alphaproteobacteria</taxon>
        <taxon>Hyphomicrobiales</taxon>
        <taxon>Vineibacter</taxon>
    </lineage>
</organism>
<reference evidence="3 4" key="1">
    <citation type="submission" date="2019-06" db="EMBL/GenBank/DDBJ databases">
        <title>New taxonomy in bacterial strain CC-CFT640, isolated from vineyard.</title>
        <authorList>
            <person name="Lin S.-Y."/>
            <person name="Tsai C.-F."/>
            <person name="Young C.-C."/>
        </authorList>
    </citation>
    <scope>NUCLEOTIDE SEQUENCE [LARGE SCALE GENOMIC DNA]</scope>
    <source>
        <strain evidence="3 4">CC-CFT640</strain>
    </source>
</reference>
<dbReference type="Pfam" id="PF03724">
    <property type="entry name" value="META"/>
    <property type="match status" value="1"/>
</dbReference>
<dbReference type="PROSITE" id="PS51257">
    <property type="entry name" value="PROKAR_LIPOPROTEIN"/>
    <property type="match status" value="1"/>
</dbReference>
<evidence type="ECO:0000313" key="3">
    <source>
        <dbReference type="EMBL" id="TXL78763.1"/>
    </source>
</evidence>
<dbReference type="InterPro" id="IPR053196">
    <property type="entry name" value="Lipoprotein_YbaY-like"/>
</dbReference>
<gene>
    <name evidence="3" type="ORF">FHP25_07145</name>
</gene>
<dbReference type="InterPro" id="IPR039366">
    <property type="entry name" value="Pilotin"/>
</dbReference>
<evidence type="ECO:0000256" key="1">
    <source>
        <dbReference type="SAM" id="SignalP"/>
    </source>
</evidence>
<dbReference type="AlphaFoldDB" id="A0A5C8PRZ4"/>
<dbReference type="PANTHER" id="PTHR38013">
    <property type="entry name" value="GLYCOPROTEIN/POLYSACCHARIDE METABOLISM"/>
    <property type="match status" value="1"/>
</dbReference>
<dbReference type="InterPro" id="IPR005184">
    <property type="entry name" value="DUF306_Meta_HslJ"/>
</dbReference>
<proteinExistence type="predicted"/>
<feature type="chain" id="PRO_5023083420" evidence="1">
    <location>
        <begin position="37"/>
        <end position="273"/>
    </location>
</feature>
<feature type="domain" description="DUF306" evidence="2">
    <location>
        <begin position="166"/>
        <end position="270"/>
    </location>
</feature>
<dbReference type="PANTHER" id="PTHR38013:SF1">
    <property type="entry name" value="GLYCOPROTEIN_POLYSACCHARIDE METABOLISM"/>
    <property type="match status" value="1"/>
</dbReference>
<accession>A0A5C8PRZ4</accession>
<dbReference type="Gene3D" id="2.40.128.270">
    <property type="match status" value="1"/>
</dbReference>
<dbReference type="Proteomes" id="UP000321638">
    <property type="component" value="Unassembled WGS sequence"/>
</dbReference>
<comment type="caution">
    <text evidence="3">The sequence shown here is derived from an EMBL/GenBank/DDBJ whole genome shotgun (WGS) entry which is preliminary data.</text>
</comment>
<sequence>MTRGEIHDMRTLHMKSVAVFLAALGAVLALSACAPAAGDPPAKPAETLILHGNLTYRERIALPPGSTAEVTLADVSLADAPAPVLARQTIALQGRQVPVPFSLTLDRAQLKPRMRYSVQGRIQDSRGNLLWITDTVNPVDPVSPASDMGTLVLVRAKAPPQAATPPLKGTEWVVEDIGGAGIIDRSRVTIRFGDDGRLGGRGGCNSYGAPYALTATGIKIGPGASTQMACAPALMQQEMTFLRLLEQVQRFEIRPDGALVLTAGDGRRIVAHR</sequence>
<dbReference type="InterPro" id="IPR038670">
    <property type="entry name" value="HslJ-like_sf"/>
</dbReference>
<keyword evidence="4" id="KW-1185">Reference proteome</keyword>
<feature type="signal peptide" evidence="1">
    <location>
        <begin position="1"/>
        <end position="36"/>
    </location>
</feature>
<protein>
    <submittedName>
        <fullName evidence="3">META domain-containing protein</fullName>
    </submittedName>
</protein>
<evidence type="ECO:0000313" key="4">
    <source>
        <dbReference type="Proteomes" id="UP000321638"/>
    </source>
</evidence>
<dbReference type="Pfam" id="PF09619">
    <property type="entry name" value="YscW"/>
    <property type="match status" value="1"/>
</dbReference>
<keyword evidence="1" id="KW-0732">Signal</keyword>
<name>A0A5C8PRZ4_9HYPH</name>
<dbReference type="EMBL" id="VDUZ01000006">
    <property type="protein sequence ID" value="TXL78763.1"/>
    <property type="molecule type" value="Genomic_DNA"/>
</dbReference>
<dbReference type="OrthoDB" id="9809132at2"/>
<evidence type="ECO:0000259" key="2">
    <source>
        <dbReference type="Pfam" id="PF03724"/>
    </source>
</evidence>